<evidence type="ECO:0000313" key="4">
    <source>
        <dbReference type="Proteomes" id="UP000294848"/>
    </source>
</evidence>
<evidence type="ECO:0000313" key="3">
    <source>
        <dbReference type="EMBL" id="TDO04097.1"/>
    </source>
</evidence>
<dbReference type="AlphaFoldDB" id="A0A4R6H813"/>
<dbReference type="EMBL" id="SNWI01000002">
    <property type="protein sequence ID" value="TDO04097.1"/>
    <property type="molecule type" value="Genomic_DNA"/>
</dbReference>
<feature type="chain" id="PRO_5020851667" evidence="2">
    <location>
        <begin position="27"/>
        <end position="371"/>
    </location>
</feature>
<dbReference type="OrthoDB" id="1116674at2"/>
<reference evidence="3 4" key="1">
    <citation type="submission" date="2019-03" db="EMBL/GenBank/DDBJ databases">
        <title>Freshwater and sediment microbial communities from various areas in North America, analyzing microbe dynamics in response to fracking.</title>
        <authorList>
            <person name="Lamendella R."/>
        </authorList>
    </citation>
    <scope>NUCLEOTIDE SEQUENCE [LARGE SCALE GENOMIC DNA]</scope>
    <source>
        <strain evidence="3 4">114D</strain>
    </source>
</reference>
<feature type="signal peptide" evidence="2">
    <location>
        <begin position="1"/>
        <end position="26"/>
    </location>
</feature>
<dbReference type="RefSeq" id="WP_133464437.1">
    <property type="nucleotide sequence ID" value="NZ_SNWI01000002.1"/>
</dbReference>
<evidence type="ECO:0000256" key="2">
    <source>
        <dbReference type="SAM" id="SignalP"/>
    </source>
</evidence>
<proteinExistence type="predicted"/>
<gene>
    <name evidence="3" type="ORF">DET52_102438</name>
</gene>
<dbReference type="Proteomes" id="UP000294848">
    <property type="component" value="Unassembled WGS sequence"/>
</dbReference>
<sequence>MKKQFLTLTLFVLAIFAGCYSVFGQATTWSAPQTINCTDDALHPIAGKQYIYEAVGTPAGGAWRFWATKDPNFITDNSGSPVFNTGTALDVTSGELSYASDDYNIEIGVSDPNENSDGSIQLTWSSTILANTTYQTDPTFVVAYYVDAAGCTNNIKVWELDPLNGFVVDIIPMDPENFAASKDGYGATPQTCVDEVESATYSGGTMSYNYGDNYLYYEFIAANFTDYWIPTFDFDLTTNPLGPTQVITSYEYTYATPDTWDGSETWNTLTSGTTQITPDASVTDISLGVSIFVRVKIDHNQYENLAGQTLTMVLDGQNADGTWDVTNGDCSLPNPNAADQADVANQEITPRPAVTDTNMPAPNLIPGNEQN</sequence>
<name>A0A4R6H813_9BACT</name>
<comment type="caution">
    <text evidence="3">The sequence shown here is derived from an EMBL/GenBank/DDBJ whole genome shotgun (WGS) entry which is preliminary data.</text>
</comment>
<accession>A0A4R6H813</accession>
<protein>
    <submittedName>
        <fullName evidence="3">Uncharacterized protein</fullName>
    </submittedName>
</protein>
<keyword evidence="2" id="KW-0732">Signal</keyword>
<feature type="region of interest" description="Disordered" evidence="1">
    <location>
        <begin position="350"/>
        <end position="371"/>
    </location>
</feature>
<evidence type="ECO:0000256" key="1">
    <source>
        <dbReference type="SAM" id="MobiDB-lite"/>
    </source>
</evidence>
<dbReference type="PROSITE" id="PS51257">
    <property type="entry name" value="PROKAR_LIPOPROTEIN"/>
    <property type="match status" value="1"/>
</dbReference>
<organism evidence="3 4">
    <name type="scientific">Sunxiuqinia elliptica</name>
    <dbReference type="NCBI Taxonomy" id="655355"/>
    <lineage>
        <taxon>Bacteria</taxon>
        <taxon>Pseudomonadati</taxon>
        <taxon>Bacteroidota</taxon>
        <taxon>Bacteroidia</taxon>
        <taxon>Marinilabiliales</taxon>
        <taxon>Prolixibacteraceae</taxon>
        <taxon>Sunxiuqinia</taxon>
    </lineage>
</organism>